<organism evidence="2 3">
    <name type="scientific">Candidatus Sungbacteria bacterium RIFCSPLOWO2_01_FULL_60_25</name>
    <dbReference type="NCBI Taxonomy" id="1802281"/>
    <lineage>
        <taxon>Bacteria</taxon>
        <taxon>Candidatus Sungiibacteriota</taxon>
    </lineage>
</organism>
<comment type="caution">
    <text evidence="2">The sequence shown here is derived from an EMBL/GenBank/DDBJ whole genome shotgun (WGS) entry which is preliminary data.</text>
</comment>
<dbReference type="AlphaFoldDB" id="A0A1G2LE92"/>
<name>A0A1G2LE92_9BACT</name>
<accession>A0A1G2LE92</accession>
<dbReference type="EMBL" id="MHQT01000009">
    <property type="protein sequence ID" value="OHA09937.1"/>
    <property type="molecule type" value="Genomic_DNA"/>
</dbReference>
<dbReference type="PANTHER" id="PTHR41775:SF1">
    <property type="entry name" value="PEPTIDASE M6-LIKE DOMAIN-CONTAINING PROTEIN"/>
    <property type="match status" value="1"/>
</dbReference>
<dbReference type="PANTHER" id="PTHR41775">
    <property type="entry name" value="SECRETED PROTEIN-RELATED"/>
    <property type="match status" value="1"/>
</dbReference>
<dbReference type="Proteomes" id="UP000178977">
    <property type="component" value="Unassembled WGS sequence"/>
</dbReference>
<keyword evidence="1" id="KW-0812">Transmembrane</keyword>
<proteinExistence type="predicted"/>
<dbReference type="SUPFAM" id="SSF55486">
    <property type="entry name" value="Metalloproteases ('zincins'), catalytic domain"/>
    <property type="match status" value="1"/>
</dbReference>
<feature type="transmembrane region" description="Helical" evidence="1">
    <location>
        <begin position="44"/>
        <end position="62"/>
    </location>
</feature>
<keyword evidence="1" id="KW-0472">Membrane</keyword>
<gene>
    <name evidence="2" type="ORF">A3A44_03690</name>
</gene>
<evidence type="ECO:0000256" key="1">
    <source>
        <dbReference type="SAM" id="Phobius"/>
    </source>
</evidence>
<evidence type="ECO:0000313" key="3">
    <source>
        <dbReference type="Proteomes" id="UP000178977"/>
    </source>
</evidence>
<protein>
    <recommendedName>
        <fullName evidence="4">Peptidase M11 gametolysin domain-containing protein</fullName>
    </recommendedName>
</protein>
<sequence>MQNKRMEPDFNNSPNQDRRVDRVLSSLRQEYVVVGKTRVRAWHAWLLIGIAAGIAAGIILVANQSGEVEMGRAAEEEYQVPVATPLQFKESPESKMVRDASLSAIRLLSQSGDTTVSGVSSIAGSELEQVLRQRRKTLEALIERDPATALLSFFPKSVIGKFPPAVQDDVEQPVVIEATIEVFHTDDFQNRVAAYEYFLKRGKTRFQFYPVGAPLAVSSGAKVRVEGFQLGSKVVAPIADNTFQVLSASPLESIGDQKTLAVLIDFLDSPQPPPFSQSQGPALIFQGPMQAFYKEASYDQISWSGDVIGWYTVPRNGVDTGGNPEWPSYGYDLYDPDGVYAYIKSQNIDLTQYQRLVLLAHHPLMQGGSAFVGKVDLIFNGTNHGLSISSVGSLDVYNQPSSWGAQPFAWTNLDYILTHELGHGLGVLHADSWECGQARVLYGKQCANLAYGNWYDAMGAGYRALHFNAYFKDLLGWTSQAVTISQSGNYTLQAFETPSSAVMAKIYHPALNATPYYLEYRRAVGFDANLADPAIAANQQGLFVNWALVAPWVPPAPFSRLLDINPTSSMSNDWDNVVLQKTGRVLDAVNGILVGPVLRQDPSSITFAVRLFPPSCVRTGPAVTVDTPPQPVAVSPGGVHSFNIVIENRDSLACGTSDFLASVVTPPNWSSVFASQNPVSITPFRGSGWISGEIQVSPTAPAGAQYTLRFTVTNTASGRSVTIPIKYIVQ</sequence>
<keyword evidence="1" id="KW-1133">Transmembrane helix</keyword>
<evidence type="ECO:0008006" key="4">
    <source>
        <dbReference type="Google" id="ProtNLM"/>
    </source>
</evidence>
<reference evidence="2 3" key="1">
    <citation type="journal article" date="2016" name="Nat. Commun.">
        <title>Thousands of microbial genomes shed light on interconnected biogeochemical processes in an aquifer system.</title>
        <authorList>
            <person name="Anantharaman K."/>
            <person name="Brown C.T."/>
            <person name="Hug L.A."/>
            <person name="Sharon I."/>
            <person name="Castelle C.J."/>
            <person name="Probst A.J."/>
            <person name="Thomas B.C."/>
            <person name="Singh A."/>
            <person name="Wilkins M.J."/>
            <person name="Karaoz U."/>
            <person name="Brodie E.L."/>
            <person name="Williams K.H."/>
            <person name="Hubbard S.S."/>
            <person name="Banfield J.F."/>
        </authorList>
    </citation>
    <scope>NUCLEOTIDE SEQUENCE [LARGE SCALE GENOMIC DNA]</scope>
</reference>
<evidence type="ECO:0000313" key="2">
    <source>
        <dbReference type="EMBL" id="OHA09937.1"/>
    </source>
</evidence>
<dbReference type="STRING" id="1802281.A3A44_03690"/>